<sequence length="81" mass="8900">MLNAKTPQPAVEKTLLDFSEGRISRQRAMFLLAVDYSELRDLMAAHEIALPELSDAEAAAEGRKMVAFLATKLYSCGSKDP</sequence>
<reference evidence="1 2" key="1">
    <citation type="submission" date="2023-07" db="EMBL/GenBank/DDBJ databases">
        <title>Sorghum-associated microbial communities from plants grown in Nebraska, USA.</title>
        <authorList>
            <person name="Schachtman D."/>
        </authorList>
    </citation>
    <scope>NUCLEOTIDE SEQUENCE [LARGE SCALE GENOMIC DNA]</scope>
    <source>
        <strain evidence="1 2">DS1307</strain>
    </source>
</reference>
<dbReference type="Proteomes" id="UP001241472">
    <property type="component" value="Unassembled WGS sequence"/>
</dbReference>
<keyword evidence="2" id="KW-1185">Reference proteome</keyword>
<evidence type="ECO:0000313" key="2">
    <source>
        <dbReference type="Proteomes" id="UP001241472"/>
    </source>
</evidence>
<dbReference type="RefSeq" id="WP_306835939.1">
    <property type="nucleotide sequence ID" value="NZ_JAUSRF010000009.1"/>
</dbReference>
<organism evidence="1 2">
    <name type="scientific">Neorhizobium huautlense</name>
    <dbReference type="NCBI Taxonomy" id="67774"/>
    <lineage>
        <taxon>Bacteria</taxon>
        <taxon>Pseudomonadati</taxon>
        <taxon>Pseudomonadota</taxon>
        <taxon>Alphaproteobacteria</taxon>
        <taxon>Hyphomicrobiales</taxon>
        <taxon>Rhizobiaceae</taxon>
        <taxon>Rhizobium/Agrobacterium group</taxon>
        <taxon>Neorhizobium</taxon>
    </lineage>
</organism>
<gene>
    <name evidence="1" type="ORF">J2T09_003008</name>
</gene>
<dbReference type="EMBL" id="JAUSRF010000009">
    <property type="protein sequence ID" value="MDP9838241.1"/>
    <property type="molecule type" value="Genomic_DNA"/>
</dbReference>
<evidence type="ECO:0000313" key="1">
    <source>
        <dbReference type="EMBL" id="MDP9838241.1"/>
    </source>
</evidence>
<name>A0ABT9PUU7_9HYPH</name>
<accession>A0ABT9PUU7</accession>
<protein>
    <submittedName>
        <fullName evidence="1">Uncharacterized protein</fullName>
    </submittedName>
</protein>
<comment type="caution">
    <text evidence="1">The sequence shown here is derived from an EMBL/GenBank/DDBJ whole genome shotgun (WGS) entry which is preliminary data.</text>
</comment>
<proteinExistence type="predicted"/>